<sequence>MESKEKTPLTTSLILLLSITCGVVVANMYYIQPIGTKVAASLSVSTSAVGILTMLTQLGYALGLLFLVPLGDVVDRPKLIIRMAALSAISLLAAFCAFVCVICMRFFFNRITFDRAANHHSLRCGTSGTKSKREGHGYIA</sequence>
<gene>
    <name evidence="2" type="ORF">SSM_00381</name>
</gene>
<name>A0A829FHL7_ENTFC</name>
<keyword evidence="1" id="KW-0812">Transmembrane</keyword>
<comment type="caution">
    <text evidence="2">The sequence shown here is derived from an EMBL/GenBank/DDBJ whole genome shotgun (WGS) entry which is preliminary data.</text>
</comment>
<protein>
    <recommendedName>
        <fullName evidence="4">Major facilitator superfamily transporter</fullName>
    </recommendedName>
</protein>
<feature type="transmembrane region" description="Helical" evidence="1">
    <location>
        <begin position="42"/>
        <end position="68"/>
    </location>
</feature>
<evidence type="ECO:0008006" key="4">
    <source>
        <dbReference type="Google" id="ProtNLM"/>
    </source>
</evidence>
<proteinExistence type="predicted"/>
<reference evidence="2 3" key="1">
    <citation type="submission" date="2013-02" db="EMBL/GenBank/DDBJ databases">
        <title>The Genome Sequence of Enterococcus faecium HM1072.</title>
        <authorList>
            <consortium name="The Broad Institute Genome Sequencing Platform"/>
            <consortium name="The Broad Institute Genome Sequencing Center for Infectious Disease"/>
            <person name="Earl A.M."/>
            <person name="Gilmore M.S."/>
            <person name="Lebreton F."/>
            <person name="Courvalin P."/>
            <person name="Walker B."/>
            <person name="Young S.K."/>
            <person name="Zeng Q."/>
            <person name="Gargeya S."/>
            <person name="Fitzgerald M."/>
            <person name="Haas B."/>
            <person name="Abouelleil A."/>
            <person name="Alvarado L."/>
            <person name="Arachchi H.M."/>
            <person name="Berlin A.M."/>
            <person name="Chapman S.B."/>
            <person name="Dewar J."/>
            <person name="Goldberg J."/>
            <person name="Griggs A."/>
            <person name="Gujja S."/>
            <person name="Hansen M."/>
            <person name="Howarth C."/>
            <person name="Imamovic A."/>
            <person name="Larimer J."/>
            <person name="McCowan C."/>
            <person name="Murphy C."/>
            <person name="Neiman D."/>
            <person name="Pearson M."/>
            <person name="Priest M."/>
            <person name="Roberts A."/>
            <person name="Saif S."/>
            <person name="Shea T."/>
            <person name="Sisk P."/>
            <person name="Sykes S."/>
            <person name="Wortman J."/>
            <person name="Nusbaum C."/>
            <person name="Birren B."/>
        </authorList>
    </citation>
    <scope>NUCLEOTIDE SEQUENCE [LARGE SCALE GENOMIC DNA]</scope>
    <source>
        <strain evidence="2 3">HM1072</strain>
    </source>
</reference>
<dbReference type="SUPFAM" id="SSF103473">
    <property type="entry name" value="MFS general substrate transporter"/>
    <property type="match status" value="1"/>
</dbReference>
<accession>A0A829FHL7</accession>
<evidence type="ECO:0000256" key="1">
    <source>
        <dbReference type="SAM" id="Phobius"/>
    </source>
</evidence>
<dbReference type="PANTHER" id="PTHR42910:SF1">
    <property type="entry name" value="MAJOR FACILITATOR SUPERFAMILY (MFS) PROFILE DOMAIN-CONTAINING PROTEIN"/>
    <property type="match status" value="1"/>
</dbReference>
<dbReference type="Gene3D" id="1.20.1250.20">
    <property type="entry name" value="MFS general substrate transporter like domains"/>
    <property type="match status" value="1"/>
</dbReference>
<feature type="transmembrane region" description="Helical" evidence="1">
    <location>
        <begin position="80"/>
        <end position="108"/>
    </location>
</feature>
<evidence type="ECO:0000313" key="3">
    <source>
        <dbReference type="Proteomes" id="UP000013897"/>
    </source>
</evidence>
<dbReference type="EMBL" id="AITY01000006">
    <property type="protein sequence ID" value="EOM27821.1"/>
    <property type="molecule type" value="Genomic_DNA"/>
</dbReference>
<feature type="transmembrane region" description="Helical" evidence="1">
    <location>
        <begin position="12"/>
        <end position="30"/>
    </location>
</feature>
<keyword evidence="1" id="KW-0472">Membrane</keyword>
<dbReference type="PANTHER" id="PTHR42910">
    <property type="entry name" value="TRANSPORTER SCO4007-RELATED"/>
    <property type="match status" value="1"/>
</dbReference>
<dbReference type="AlphaFoldDB" id="A0A829FHL7"/>
<dbReference type="Proteomes" id="UP000013897">
    <property type="component" value="Unassembled WGS sequence"/>
</dbReference>
<organism evidence="2 3">
    <name type="scientific">Enterococcus faecium EnGen0192</name>
    <dbReference type="NCBI Taxonomy" id="1157487"/>
    <lineage>
        <taxon>Bacteria</taxon>
        <taxon>Bacillati</taxon>
        <taxon>Bacillota</taxon>
        <taxon>Bacilli</taxon>
        <taxon>Lactobacillales</taxon>
        <taxon>Enterococcaceae</taxon>
        <taxon>Enterococcus</taxon>
    </lineage>
</organism>
<dbReference type="InterPro" id="IPR036259">
    <property type="entry name" value="MFS_trans_sf"/>
</dbReference>
<evidence type="ECO:0000313" key="2">
    <source>
        <dbReference type="EMBL" id="EOM27821.1"/>
    </source>
</evidence>
<keyword evidence="1" id="KW-1133">Transmembrane helix</keyword>